<dbReference type="GO" id="GO:0000287">
    <property type="term" value="F:magnesium ion binding"/>
    <property type="evidence" value="ECO:0007669"/>
    <property type="project" value="UniProtKB-UniRule"/>
</dbReference>
<evidence type="ECO:0000313" key="8">
    <source>
        <dbReference type="EMBL" id="RNI28790.1"/>
    </source>
</evidence>
<dbReference type="InterPro" id="IPR000623">
    <property type="entry name" value="Shikimate_kinase/TSH1"/>
</dbReference>
<feature type="binding site" evidence="7">
    <location>
        <position position="41"/>
    </location>
    <ligand>
        <name>substrate</name>
    </ligand>
</feature>
<dbReference type="Proteomes" id="UP000272117">
    <property type="component" value="Unassembled WGS sequence"/>
</dbReference>
<dbReference type="UniPathway" id="UPA00053">
    <property type="reaction ID" value="UER00088"/>
</dbReference>
<feature type="binding site" evidence="7">
    <location>
        <begin position="19"/>
        <end position="24"/>
    </location>
    <ligand>
        <name>ATP</name>
        <dbReference type="ChEBI" id="CHEBI:30616"/>
    </ligand>
</feature>
<comment type="pathway">
    <text evidence="7">Metabolic intermediate biosynthesis; chorismate biosynthesis; chorismate from D-erythrose 4-phosphate and phosphoenolpyruvate: step 5/7.</text>
</comment>
<dbReference type="OrthoDB" id="9800332at2"/>
<dbReference type="GO" id="GO:0008652">
    <property type="term" value="P:amino acid biosynthetic process"/>
    <property type="evidence" value="ECO:0007669"/>
    <property type="project" value="UniProtKB-KW"/>
</dbReference>
<dbReference type="GO" id="GO:0004765">
    <property type="term" value="F:shikimate kinase activity"/>
    <property type="evidence" value="ECO:0007669"/>
    <property type="project" value="UniProtKB-UniRule"/>
</dbReference>
<dbReference type="InterPro" id="IPR031322">
    <property type="entry name" value="Shikimate/glucono_kinase"/>
</dbReference>
<comment type="caution">
    <text evidence="8">The sequence shown here is derived from an EMBL/GenBank/DDBJ whole genome shotgun (WGS) entry which is preliminary data.</text>
</comment>
<keyword evidence="7" id="KW-0479">Metal-binding</keyword>
<organism evidence="8 9">
    <name type="scientific">Rufibacter latericius</name>
    <dbReference type="NCBI Taxonomy" id="2487040"/>
    <lineage>
        <taxon>Bacteria</taxon>
        <taxon>Pseudomonadati</taxon>
        <taxon>Bacteroidota</taxon>
        <taxon>Cytophagia</taxon>
        <taxon>Cytophagales</taxon>
        <taxon>Hymenobacteraceae</taxon>
        <taxon>Rufibacter</taxon>
    </lineage>
</organism>
<keyword evidence="5 7" id="KW-0067">ATP-binding</keyword>
<comment type="catalytic activity">
    <reaction evidence="7">
        <text>shikimate + ATP = 3-phosphoshikimate + ADP + H(+)</text>
        <dbReference type="Rhea" id="RHEA:13121"/>
        <dbReference type="ChEBI" id="CHEBI:15378"/>
        <dbReference type="ChEBI" id="CHEBI:30616"/>
        <dbReference type="ChEBI" id="CHEBI:36208"/>
        <dbReference type="ChEBI" id="CHEBI:145989"/>
        <dbReference type="ChEBI" id="CHEBI:456216"/>
        <dbReference type="EC" id="2.7.1.71"/>
    </reaction>
</comment>
<reference evidence="8 9" key="1">
    <citation type="submission" date="2018-11" db="EMBL/GenBank/DDBJ databases">
        <title>Rufibacter latericius sp. nov., isolated from water in Baiyang Lake.</title>
        <authorList>
            <person name="Yang Y."/>
        </authorList>
    </citation>
    <scope>NUCLEOTIDE SEQUENCE [LARGE SCALE GENOMIC DNA]</scope>
    <source>
        <strain evidence="8 9">R-22-1c-1</strain>
    </source>
</reference>
<accession>A0A3M9MTE9</accession>
<keyword evidence="2 7" id="KW-0808">Transferase</keyword>
<dbReference type="AlphaFoldDB" id="A0A3M9MTE9"/>
<keyword evidence="9" id="KW-1185">Reference proteome</keyword>
<evidence type="ECO:0000256" key="4">
    <source>
        <dbReference type="ARBA" id="ARBA00022777"/>
    </source>
</evidence>
<dbReference type="SUPFAM" id="SSF52540">
    <property type="entry name" value="P-loop containing nucleoside triphosphate hydrolases"/>
    <property type="match status" value="1"/>
</dbReference>
<name>A0A3M9MTE9_9BACT</name>
<comment type="function">
    <text evidence="7">Catalyzes the specific phosphorylation of the 3-hydroxyl group of shikimic acid using ATP as a cosubstrate.</text>
</comment>
<dbReference type="CDD" id="cd00464">
    <property type="entry name" value="SK"/>
    <property type="match status" value="1"/>
</dbReference>
<dbReference type="EC" id="2.7.1.71" evidence="7"/>
<dbReference type="HAMAP" id="MF_00109">
    <property type="entry name" value="Shikimate_kinase"/>
    <property type="match status" value="1"/>
</dbReference>
<feature type="binding site" evidence="7">
    <location>
        <position position="23"/>
    </location>
    <ligand>
        <name>Mg(2+)</name>
        <dbReference type="ChEBI" id="CHEBI:18420"/>
    </ligand>
</feature>
<comment type="subunit">
    <text evidence="7">Monomer.</text>
</comment>
<comment type="similarity">
    <text evidence="7">Belongs to the shikimate kinase family.</text>
</comment>
<protein>
    <recommendedName>
        <fullName evidence="7">Shikimate kinase</fullName>
        <shortName evidence="7">SK</shortName>
        <ecNumber evidence="7">2.7.1.71</ecNumber>
    </recommendedName>
</protein>
<gene>
    <name evidence="7" type="primary">aroK</name>
    <name evidence="8" type="ORF">EFB08_09185</name>
</gene>
<dbReference type="GO" id="GO:0009073">
    <property type="term" value="P:aromatic amino acid family biosynthetic process"/>
    <property type="evidence" value="ECO:0007669"/>
    <property type="project" value="UniProtKB-KW"/>
</dbReference>
<dbReference type="GO" id="GO:0009423">
    <property type="term" value="P:chorismate biosynthetic process"/>
    <property type="evidence" value="ECO:0007669"/>
    <property type="project" value="UniProtKB-UniRule"/>
</dbReference>
<dbReference type="Gene3D" id="3.40.50.300">
    <property type="entry name" value="P-loop containing nucleotide triphosphate hydrolases"/>
    <property type="match status" value="1"/>
</dbReference>
<keyword evidence="3 7" id="KW-0547">Nucleotide-binding</keyword>
<evidence type="ECO:0000256" key="5">
    <source>
        <dbReference type="ARBA" id="ARBA00022840"/>
    </source>
</evidence>
<keyword evidence="7" id="KW-0460">Magnesium</keyword>
<dbReference type="GO" id="GO:0005524">
    <property type="term" value="F:ATP binding"/>
    <property type="evidence" value="ECO:0007669"/>
    <property type="project" value="UniProtKB-UniRule"/>
</dbReference>
<comment type="cofactor">
    <cofactor evidence="7">
        <name>Mg(2+)</name>
        <dbReference type="ChEBI" id="CHEBI:18420"/>
    </cofactor>
    <text evidence="7">Binds 1 Mg(2+) ion per subunit.</text>
</comment>
<evidence type="ECO:0000256" key="2">
    <source>
        <dbReference type="ARBA" id="ARBA00022679"/>
    </source>
</evidence>
<sequence>MSSVQSNPASKIFLVGMPGCGKSTVGKVLAQELGYHFLDLDTLIEEQEKQTVPQVFEQQGQAYFRQAEAKALRLAAARPENLVLATGGGAPCFCENMDFMVSHGKPIYLRLSPENLVDRLSSQDLQARPLLRDKSSAELLRYLSETLREREVFYKKASLVVPAAEGSVADVAQAIVQLLLAP</sequence>
<feature type="binding site" evidence="7">
    <location>
        <position position="128"/>
    </location>
    <ligand>
        <name>ATP</name>
        <dbReference type="ChEBI" id="CHEBI:30616"/>
    </ligand>
</feature>
<keyword evidence="7" id="KW-0963">Cytoplasm</keyword>
<evidence type="ECO:0000256" key="1">
    <source>
        <dbReference type="ARBA" id="ARBA00022605"/>
    </source>
</evidence>
<evidence type="ECO:0000256" key="3">
    <source>
        <dbReference type="ARBA" id="ARBA00022741"/>
    </source>
</evidence>
<dbReference type="PRINTS" id="PR01100">
    <property type="entry name" value="SHIKIMTKNASE"/>
</dbReference>
<dbReference type="EMBL" id="RJJD01000004">
    <property type="protein sequence ID" value="RNI28790.1"/>
    <property type="molecule type" value="Genomic_DNA"/>
</dbReference>
<dbReference type="Pfam" id="PF01202">
    <property type="entry name" value="SKI"/>
    <property type="match status" value="1"/>
</dbReference>
<feature type="binding site" evidence="7">
    <location>
        <position position="65"/>
    </location>
    <ligand>
        <name>substrate</name>
    </ligand>
</feature>
<evidence type="ECO:0000256" key="6">
    <source>
        <dbReference type="ARBA" id="ARBA00023141"/>
    </source>
</evidence>
<keyword evidence="6 7" id="KW-0057">Aromatic amino acid biosynthesis</keyword>
<dbReference type="RefSeq" id="WP_123126645.1">
    <property type="nucleotide sequence ID" value="NZ_RJJD01000004.1"/>
</dbReference>
<dbReference type="PANTHER" id="PTHR21087:SF16">
    <property type="entry name" value="SHIKIMATE KINASE 1, CHLOROPLASTIC"/>
    <property type="match status" value="1"/>
</dbReference>
<dbReference type="InterPro" id="IPR027417">
    <property type="entry name" value="P-loop_NTPase"/>
</dbReference>
<comment type="caution">
    <text evidence="7">Lacks conserved residue(s) required for the propagation of feature annotation.</text>
</comment>
<proteinExistence type="inferred from homology"/>
<keyword evidence="1 7" id="KW-0028">Amino-acid biosynthesis</keyword>
<feature type="binding site" evidence="7">
    <location>
        <position position="150"/>
    </location>
    <ligand>
        <name>substrate</name>
    </ligand>
</feature>
<dbReference type="PANTHER" id="PTHR21087">
    <property type="entry name" value="SHIKIMATE KINASE"/>
    <property type="match status" value="1"/>
</dbReference>
<dbReference type="GO" id="GO:0005829">
    <property type="term" value="C:cytosol"/>
    <property type="evidence" value="ECO:0007669"/>
    <property type="project" value="TreeGrafter"/>
</dbReference>
<feature type="binding site" evidence="7">
    <location>
        <position position="88"/>
    </location>
    <ligand>
        <name>substrate</name>
    </ligand>
</feature>
<keyword evidence="4 7" id="KW-0418">Kinase</keyword>
<comment type="subcellular location">
    <subcellularLocation>
        <location evidence="7">Cytoplasm</location>
    </subcellularLocation>
</comment>
<evidence type="ECO:0000313" key="9">
    <source>
        <dbReference type="Proteomes" id="UP000272117"/>
    </source>
</evidence>
<evidence type="ECO:0000256" key="7">
    <source>
        <dbReference type="HAMAP-Rule" id="MF_00109"/>
    </source>
</evidence>